<evidence type="ECO:0000313" key="3">
    <source>
        <dbReference type="Proteomes" id="UP000595197"/>
    </source>
</evidence>
<dbReference type="Pfam" id="PF01966">
    <property type="entry name" value="HD"/>
    <property type="match status" value="1"/>
</dbReference>
<dbReference type="PANTHER" id="PTHR11373:SF4">
    <property type="entry name" value="DEOXYNUCLEOSIDE TRIPHOSPHATE TRIPHOSPHOHYDROLASE SAMHD1"/>
    <property type="match status" value="1"/>
</dbReference>
<name>A0ABX7B3Z9_9PROT</name>
<keyword evidence="3" id="KW-1185">Reference proteome</keyword>
<dbReference type="EMBL" id="CP067420">
    <property type="protein sequence ID" value="QQP89066.1"/>
    <property type="molecule type" value="Genomic_DNA"/>
</dbReference>
<dbReference type="SUPFAM" id="SSF109604">
    <property type="entry name" value="HD-domain/PDEase-like"/>
    <property type="match status" value="1"/>
</dbReference>
<accession>A0ABX7B3Z9</accession>
<gene>
    <name evidence="2" type="ORF">IGS68_24185</name>
</gene>
<dbReference type="InterPro" id="IPR045509">
    <property type="entry name" value="HD_assoc_2"/>
</dbReference>
<proteinExistence type="predicted"/>
<dbReference type="InterPro" id="IPR003607">
    <property type="entry name" value="HD/PDEase_dom"/>
</dbReference>
<feature type="domain" description="HD/PDEase" evidence="1">
    <location>
        <begin position="57"/>
        <end position="196"/>
    </location>
</feature>
<dbReference type="InterPro" id="IPR006674">
    <property type="entry name" value="HD_domain"/>
</dbReference>
<dbReference type="Pfam" id="PF19276">
    <property type="entry name" value="HD_assoc_2"/>
    <property type="match status" value="1"/>
</dbReference>
<dbReference type="RefSeq" id="WP_201074826.1">
    <property type="nucleotide sequence ID" value="NZ_CP067420.1"/>
</dbReference>
<reference evidence="2" key="1">
    <citation type="submission" date="2021-02" db="EMBL/GenBank/DDBJ databases">
        <title>Skermanella TT6 skin isolate.</title>
        <authorList>
            <person name="Lee K."/>
            <person name="Ganzorig M."/>
        </authorList>
    </citation>
    <scope>NUCLEOTIDE SEQUENCE</scope>
    <source>
        <strain evidence="2">TT6</strain>
    </source>
</reference>
<dbReference type="Gene3D" id="1.10.3210.10">
    <property type="entry name" value="Hypothetical protein af1432"/>
    <property type="match status" value="1"/>
</dbReference>
<evidence type="ECO:0000313" key="2">
    <source>
        <dbReference type="EMBL" id="QQP89066.1"/>
    </source>
</evidence>
<dbReference type="PANTHER" id="PTHR11373">
    <property type="entry name" value="DEOXYNUCLEOSIDE TRIPHOSPHATE TRIPHOSPHOHYDROLASE"/>
    <property type="match status" value="1"/>
</dbReference>
<evidence type="ECO:0000259" key="1">
    <source>
        <dbReference type="SMART" id="SM00471"/>
    </source>
</evidence>
<sequence length="479" mass="54136">MPGPIKPQRIRDPLHNVIEFGSDQLEHTLWQVIQTPPFQRLRRIRQLGFSEYVFPGATHTRFSHSIGVFHTARQLMAIIRNHIVRSGNQVGDHQSRVALAAALVHDVGHGMFSHAFEEIGKKLELPMARHETVSEELIRDSEISTAFRHMGRGFADDVADVIKRGRPGNLYDAVVSSQFDADRLDYMRRDRLMTGVRNSAIDFDWLMANLEIATVPYGIDEQPLEPIETFVLGPKASHAAETYVLALFQLYPTVYHHKTTRAAEKVFSALMLRLISLVRNKQVNKTGLPKTHPIARFAREADKLEHALALDDTVFWGALPMLAEAEDTLIRDCASRLRDRKLPKCIDIRNRLIAEIAPQGTLTGKCGADGKKRIDRLTQLIKERLEAWSDTNSTTTPRILVDYASRTPYKPFRQTTGPLNQILIRSADGRILDMAQCSSVVSGLETFELFRAYVHESDHEARAAVEAAIRDELVRKEDA</sequence>
<protein>
    <submittedName>
        <fullName evidence="2">HD domain-containing protein</fullName>
    </submittedName>
</protein>
<dbReference type="CDD" id="cd00077">
    <property type="entry name" value="HDc"/>
    <property type="match status" value="1"/>
</dbReference>
<dbReference type="InterPro" id="IPR050135">
    <property type="entry name" value="dGTPase-like"/>
</dbReference>
<dbReference type="Proteomes" id="UP000595197">
    <property type="component" value="Chromosome"/>
</dbReference>
<organism evidence="2 3">
    <name type="scientific">Skermanella cutis</name>
    <dbReference type="NCBI Taxonomy" id="2775420"/>
    <lineage>
        <taxon>Bacteria</taxon>
        <taxon>Pseudomonadati</taxon>
        <taxon>Pseudomonadota</taxon>
        <taxon>Alphaproteobacteria</taxon>
        <taxon>Rhodospirillales</taxon>
        <taxon>Azospirillaceae</taxon>
        <taxon>Skermanella</taxon>
    </lineage>
</organism>
<dbReference type="SMART" id="SM00471">
    <property type="entry name" value="HDc"/>
    <property type="match status" value="1"/>
</dbReference>